<evidence type="ECO:0008006" key="3">
    <source>
        <dbReference type="Google" id="ProtNLM"/>
    </source>
</evidence>
<evidence type="ECO:0000313" key="1">
    <source>
        <dbReference type="EMBL" id="BES98237.1"/>
    </source>
</evidence>
<organism evidence="1 2">
    <name type="scientific">Nesidiocoris tenuis</name>
    <dbReference type="NCBI Taxonomy" id="355587"/>
    <lineage>
        <taxon>Eukaryota</taxon>
        <taxon>Metazoa</taxon>
        <taxon>Ecdysozoa</taxon>
        <taxon>Arthropoda</taxon>
        <taxon>Hexapoda</taxon>
        <taxon>Insecta</taxon>
        <taxon>Pterygota</taxon>
        <taxon>Neoptera</taxon>
        <taxon>Paraneoptera</taxon>
        <taxon>Hemiptera</taxon>
        <taxon>Heteroptera</taxon>
        <taxon>Panheteroptera</taxon>
        <taxon>Cimicomorpha</taxon>
        <taxon>Miridae</taxon>
        <taxon>Dicyphina</taxon>
        <taxon>Nesidiocoris</taxon>
    </lineage>
</organism>
<name>A0ABN7B3M3_9HEMI</name>
<protein>
    <recommendedName>
        <fullName evidence="3">AGC-kinase C-terminal domain-containing protein</fullName>
    </recommendedName>
</protein>
<proteinExistence type="predicted"/>
<dbReference type="Proteomes" id="UP001307889">
    <property type="component" value="Chromosome 9"/>
</dbReference>
<keyword evidence="2" id="KW-1185">Reference proteome</keyword>
<accession>A0ABN7B3M3</accession>
<dbReference type="EMBL" id="AP028917">
    <property type="protein sequence ID" value="BES98237.1"/>
    <property type="molecule type" value="Genomic_DNA"/>
</dbReference>
<gene>
    <name evidence="1" type="ORF">NTJ_11052</name>
</gene>
<evidence type="ECO:0000313" key="2">
    <source>
        <dbReference type="Proteomes" id="UP001307889"/>
    </source>
</evidence>
<reference evidence="1 2" key="1">
    <citation type="submission" date="2023-09" db="EMBL/GenBank/DDBJ databases">
        <title>Nesidiocoris tenuis whole genome shotgun sequence.</title>
        <authorList>
            <person name="Shibata T."/>
            <person name="Shimoda M."/>
            <person name="Kobayashi T."/>
            <person name="Uehara T."/>
        </authorList>
    </citation>
    <scope>NUCLEOTIDE SEQUENCE [LARGE SCALE GENOMIC DNA]</scope>
    <source>
        <strain evidence="1 2">Japan</strain>
    </source>
</reference>
<sequence length="72" mass="8079">MCDRPLACGLSSDLEITDHPYFYRKIVFLPLNNPNASNTDLIEEIEDGEESDEGEEVKKMKSFCHTGLATTV</sequence>